<evidence type="ECO:0000313" key="4">
    <source>
        <dbReference type="EMBL" id="NKX46158.1"/>
    </source>
</evidence>
<gene>
    <name evidence="4" type="ORF">HCU73_16310</name>
</gene>
<name>A0A7X6H195_9RHOB</name>
<evidence type="ECO:0000256" key="2">
    <source>
        <dbReference type="ARBA" id="ARBA00022801"/>
    </source>
</evidence>
<evidence type="ECO:0000256" key="1">
    <source>
        <dbReference type="ARBA" id="ARBA00006499"/>
    </source>
</evidence>
<dbReference type="GO" id="GO:0016787">
    <property type="term" value="F:hydrolase activity"/>
    <property type="evidence" value="ECO:0007669"/>
    <property type="project" value="UniProtKB-KW"/>
</dbReference>
<feature type="domain" description="Phospholipase/carboxylesterase/thioesterase" evidence="3">
    <location>
        <begin position="14"/>
        <end position="217"/>
    </location>
</feature>
<comment type="similarity">
    <text evidence="1">Belongs to the AB hydrolase superfamily. AB hydrolase 2 family.</text>
</comment>
<dbReference type="Proteomes" id="UP000526408">
    <property type="component" value="Unassembled WGS sequence"/>
</dbReference>
<dbReference type="SUPFAM" id="SSF53474">
    <property type="entry name" value="alpha/beta-Hydrolases"/>
    <property type="match status" value="1"/>
</dbReference>
<evidence type="ECO:0000259" key="3">
    <source>
        <dbReference type="Pfam" id="PF02230"/>
    </source>
</evidence>
<organism evidence="4 5">
    <name type="scientific">Roseicyclus persicicus</name>
    <dbReference type="NCBI Taxonomy" id="2650661"/>
    <lineage>
        <taxon>Bacteria</taxon>
        <taxon>Pseudomonadati</taxon>
        <taxon>Pseudomonadota</taxon>
        <taxon>Alphaproteobacteria</taxon>
        <taxon>Rhodobacterales</taxon>
        <taxon>Roseobacteraceae</taxon>
        <taxon>Roseicyclus</taxon>
    </lineage>
</organism>
<keyword evidence="5" id="KW-1185">Reference proteome</keyword>
<dbReference type="PANTHER" id="PTHR10655:SF17">
    <property type="entry name" value="LYSOPHOSPHOLIPASE-LIKE PROTEIN 1"/>
    <property type="match status" value="1"/>
</dbReference>
<dbReference type="RefSeq" id="WP_168624542.1">
    <property type="nucleotide sequence ID" value="NZ_JAAZQQ010000006.1"/>
</dbReference>
<sequence length="228" mass="24298">MTRVLDYGTVPALSGEADSMVIFLHGYGADGADLLGLAEPLKQHLPDTVFLAPNAPERSVMNPMGYQWFPIPWIDGSSEEAAAEGMARAVEDLNACLDRVMAEHDMIAEQVALVGFSQGTMMSLHVAPRRDEAFAGVVGFSGRLIEPEALVDEVQVRPPILLVHGDRDDVVPPQALPEAAEALERAGFTEVYAHVMRGTGHGIAPDGLGVALAFLRQVFGLERGGAGD</sequence>
<dbReference type="InterPro" id="IPR050565">
    <property type="entry name" value="LYPA1-2/EST-like"/>
</dbReference>
<dbReference type="Pfam" id="PF02230">
    <property type="entry name" value="Abhydrolase_2"/>
    <property type="match status" value="1"/>
</dbReference>
<keyword evidence="2" id="KW-0378">Hydrolase</keyword>
<evidence type="ECO:0000313" key="5">
    <source>
        <dbReference type="Proteomes" id="UP000526408"/>
    </source>
</evidence>
<comment type="caution">
    <text evidence="4">The sequence shown here is derived from an EMBL/GenBank/DDBJ whole genome shotgun (WGS) entry which is preliminary data.</text>
</comment>
<dbReference type="EMBL" id="JAAZQQ010000006">
    <property type="protein sequence ID" value="NKX46158.1"/>
    <property type="molecule type" value="Genomic_DNA"/>
</dbReference>
<accession>A0A7X6H195</accession>
<dbReference type="AlphaFoldDB" id="A0A7X6H195"/>
<dbReference type="InterPro" id="IPR029058">
    <property type="entry name" value="AB_hydrolase_fold"/>
</dbReference>
<reference evidence="4 5" key="1">
    <citation type="submission" date="2020-04" db="EMBL/GenBank/DDBJ databases">
        <authorList>
            <person name="Yoon J."/>
        </authorList>
    </citation>
    <scope>NUCLEOTIDE SEQUENCE [LARGE SCALE GENOMIC DNA]</scope>
    <source>
        <strain evidence="4 5">KMU-115</strain>
    </source>
</reference>
<dbReference type="Gene3D" id="3.40.50.1820">
    <property type="entry name" value="alpha/beta hydrolase"/>
    <property type="match status" value="1"/>
</dbReference>
<protein>
    <submittedName>
        <fullName evidence="4">Prolyl oligopeptidase family serine peptidase</fullName>
    </submittedName>
</protein>
<proteinExistence type="inferred from homology"/>
<dbReference type="InterPro" id="IPR003140">
    <property type="entry name" value="PLipase/COase/thioEstase"/>
</dbReference>
<dbReference type="PANTHER" id="PTHR10655">
    <property type="entry name" value="LYSOPHOSPHOLIPASE-RELATED"/>
    <property type="match status" value="1"/>
</dbReference>